<sequence length="185" mass="20502">MTCRYGCQLQRIGEDISEKLNYTPGAFSVERHVRGQWACASCETLIQAPLPAQVIEEGIPAAALLAQALVAGYAYHPPPFIPANQYLRARPFVVANFNPGCLGRYWGVALRAEMLREEVLYADETPLPMLSTGNKKTTVAICGPLRAHVSLLCGSSFMTLPKVGQKNTPEIPWRLECQSDLRRLW</sequence>
<keyword evidence="3" id="KW-1185">Reference proteome</keyword>
<organism evidence="2 3">
    <name type="scientific">Glaciimonas immobilis</name>
    <dbReference type="NCBI Taxonomy" id="728004"/>
    <lineage>
        <taxon>Bacteria</taxon>
        <taxon>Pseudomonadati</taxon>
        <taxon>Pseudomonadota</taxon>
        <taxon>Betaproteobacteria</taxon>
        <taxon>Burkholderiales</taxon>
        <taxon>Oxalobacteraceae</taxon>
        <taxon>Glaciimonas</taxon>
    </lineage>
</organism>
<dbReference type="PANTHER" id="PTHR33678">
    <property type="entry name" value="BLL1576 PROTEIN"/>
    <property type="match status" value="1"/>
</dbReference>
<feature type="domain" description="Transposase IS66 zinc-finger binding" evidence="1">
    <location>
        <begin position="2"/>
        <end position="43"/>
    </location>
</feature>
<dbReference type="AlphaFoldDB" id="A0A840RQT7"/>
<accession>A0A840RQT7</accession>
<dbReference type="InterPro" id="IPR052344">
    <property type="entry name" value="Transposase-related"/>
</dbReference>
<dbReference type="Proteomes" id="UP000571084">
    <property type="component" value="Unassembled WGS sequence"/>
</dbReference>
<name>A0A840RQT7_9BURK</name>
<proteinExistence type="predicted"/>
<evidence type="ECO:0000313" key="2">
    <source>
        <dbReference type="EMBL" id="MBB5199084.1"/>
    </source>
</evidence>
<evidence type="ECO:0000259" key="1">
    <source>
        <dbReference type="Pfam" id="PF13005"/>
    </source>
</evidence>
<dbReference type="Pfam" id="PF13005">
    <property type="entry name" value="zf-IS66"/>
    <property type="match status" value="1"/>
</dbReference>
<dbReference type="EMBL" id="JACHHQ010000001">
    <property type="protein sequence ID" value="MBB5199084.1"/>
    <property type="molecule type" value="Genomic_DNA"/>
</dbReference>
<comment type="caution">
    <text evidence="2">The sequence shown here is derived from an EMBL/GenBank/DDBJ whole genome shotgun (WGS) entry which is preliminary data.</text>
</comment>
<dbReference type="PANTHER" id="PTHR33678:SF1">
    <property type="entry name" value="BLL1576 PROTEIN"/>
    <property type="match status" value="1"/>
</dbReference>
<gene>
    <name evidence="2" type="ORF">HNR39_000894</name>
</gene>
<protein>
    <recommendedName>
        <fullName evidence="1">Transposase IS66 zinc-finger binding domain-containing protein</fullName>
    </recommendedName>
</protein>
<dbReference type="InterPro" id="IPR024474">
    <property type="entry name" value="Znf_dom_IS66"/>
</dbReference>
<reference evidence="2 3" key="1">
    <citation type="submission" date="2020-08" db="EMBL/GenBank/DDBJ databases">
        <title>Genomic Encyclopedia of Type Strains, Phase IV (KMG-IV): sequencing the most valuable type-strain genomes for metagenomic binning, comparative biology and taxonomic classification.</title>
        <authorList>
            <person name="Goeker M."/>
        </authorList>
    </citation>
    <scope>NUCLEOTIDE SEQUENCE [LARGE SCALE GENOMIC DNA]</scope>
    <source>
        <strain evidence="2 3">DSM 23240</strain>
    </source>
</reference>
<evidence type="ECO:0000313" key="3">
    <source>
        <dbReference type="Proteomes" id="UP000571084"/>
    </source>
</evidence>